<evidence type="ECO:0000313" key="3">
    <source>
        <dbReference type="Proteomes" id="UP000324159"/>
    </source>
</evidence>
<dbReference type="InterPro" id="IPR036197">
    <property type="entry name" value="NarG-like_sf"/>
</dbReference>
<keyword evidence="3" id="KW-1185">Reference proteome</keyword>
<feature type="transmembrane region" description="Helical" evidence="1">
    <location>
        <begin position="153"/>
        <end position="174"/>
    </location>
</feature>
<name>A0A5D3WFR8_9BACT</name>
<reference evidence="2 3" key="1">
    <citation type="submission" date="2019-07" db="EMBL/GenBank/DDBJ databases">
        <title>Genomic Encyclopedia of Type Strains, Phase IV (KMG-IV): sequencing the most valuable type-strain genomes for metagenomic binning, comparative biology and taxonomic classification.</title>
        <authorList>
            <person name="Goeker M."/>
        </authorList>
    </citation>
    <scope>NUCLEOTIDE SEQUENCE [LARGE SCALE GENOMIC DNA]</scope>
    <source>
        <strain evidence="2 3">SS015</strain>
    </source>
</reference>
<evidence type="ECO:0000256" key="1">
    <source>
        <dbReference type="SAM" id="Phobius"/>
    </source>
</evidence>
<feature type="transmembrane region" description="Helical" evidence="1">
    <location>
        <begin position="15"/>
        <end position="34"/>
    </location>
</feature>
<evidence type="ECO:0008006" key="4">
    <source>
        <dbReference type="Google" id="ProtNLM"/>
    </source>
</evidence>
<sequence>MELTREIYWNVGHSVLIPMYLLVAAAIGVLVWGIRKRLATYRLGQPLDRFDRREERFAGVLRDVFLQARVLRVKGAGTAHGLFFFGFVLLTIGTTLVFLQADILQPLFGVRFLKGGFYLLFSVVLDLAGLVGLVMLVGLAVRRYLVRPKDLPTVADNALMLILLLLIFVTGFLLEGARMAATELGTSLSWWSPAGLLCAQLFAGMEES</sequence>
<gene>
    <name evidence="2" type="ORF">EDC39_1161</name>
</gene>
<feature type="transmembrane region" description="Helical" evidence="1">
    <location>
        <begin position="119"/>
        <end position="141"/>
    </location>
</feature>
<dbReference type="AlphaFoldDB" id="A0A5D3WFR8"/>
<dbReference type="Proteomes" id="UP000324159">
    <property type="component" value="Unassembled WGS sequence"/>
</dbReference>
<accession>A0A5D3WFR8</accession>
<dbReference type="SUPFAM" id="SSF103501">
    <property type="entry name" value="Respiratory nitrate reductase 1 gamma chain"/>
    <property type="match status" value="1"/>
</dbReference>
<evidence type="ECO:0000313" key="2">
    <source>
        <dbReference type="EMBL" id="TYO95796.1"/>
    </source>
</evidence>
<comment type="caution">
    <text evidence="2">The sequence shown here is derived from an EMBL/GenBank/DDBJ whole genome shotgun (WGS) entry which is preliminary data.</text>
</comment>
<organism evidence="2 3">
    <name type="scientific">Geothermobacter ehrlichii</name>
    <dbReference type="NCBI Taxonomy" id="213224"/>
    <lineage>
        <taxon>Bacteria</taxon>
        <taxon>Pseudomonadati</taxon>
        <taxon>Thermodesulfobacteriota</taxon>
        <taxon>Desulfuromonadia</taxon>
        <taxon>Desulfuromonadales</taxon>
        <taxon>Geothermobacteraceae</taxon>
        <taxon>Geothermobacter</taxon>
    </lineage>
</organism>
<keyword evidence="1" id="KW-0472">Membrane</keyword>
<dbReference type="Gene3D" id="1.20.950.20">
    <property type="entry name" value="Transmembrane di-heme cytochromes, Chain C"/>
    <property type="match status" value="1"/>
</dbReference>
<proteinExistence type="predicted"/>
<feature type="transmembrane region" description="Helical" evidence="1">
    <location>
        <begin position="79"/>
        <end position="99"/>
    </location>
</feature>
<protein>
    <recommendedName>
        <fullName evidence="4">Nitrate reductase gamma subunit</fullName>
    </recommendedName>
</protein>
<dbReference type="EMBL" id="VNIB01000016">
    <property type="protein sequence ID" value="TYO95796.1"/>
    <property type="molecule type" value="Genomic_DNA"/>
</dbReference>
<keyword evidence="1" id="KW-1133">Transmembrane helix</keyword>
<keyword evidence="1" id="KW-0812">Transmembrane</keyword>
<feature type="non-terminal residue" evidence="2">
    <location>
        <position position="208"/>
    </location>
</feature>